<keyword evidence="8" id="KW-0648">Protein biosynthesis</keyword>
<dbReference type="GO" id="GO:0005524">
    <property type="term" value="F:ATP binding"/>
    <property type="evidence" value="ECO:0007669"/>
    <property type="project" value="UniProtKB-KW"/>
</dbReference>
<evidence type="ECO:0000256" key="3">
    <source>
        <dbReference type="ARBA" id="ARBA00012829"/>
    </source>
</evidence>
<dbReference type="PRINTS" id="PR01045">
    <property type="entry name" value="TRNASYNTHGB"/>
</dbReference>
<evidence type="ECO:0000256" key="8">
    <source>
        <dbReference type="ARBA" id="ARBA00022917"/>
    </source>
</evidence>
<evidence type="ECO:0000259" key="12">
    <source>
        <dbReference type="Pfam" id="PF05746"/>
    </source>
</evidence>
<evidence type="ECO:0000256" key="9">
    <source>
        <dbReference type="ARBA" id="ARBA00023146"/>
    </source>
</evidence>
<comment type="similarity">
    <text evidence="2">Belongs to the class-II aminoacyl-tRNA synthetase family.</text>
</comment>
<dbReference type="InterPro" id="IPR006194">
    <property type="entry name" value="Gly-tRNA-synth_heterodimer"/>
</dbReference>
<dbReference type="Pfam" id="PF05746">
    <property type="entry name" value="DALR_1"/>
    <property type="match status" value="1"/>
</dbReference>
<keyword evidence="4" id="KW-0963">Cytoplasm</keyword>
<comment type="subcellular location">
    <subcellularLocation>
        <location evidence="1">Cytoplasm</location>
    </subcellularLocation>
</comment>
<protein>
    <recommendedName>
        <fullName evidence="3">glycine--tRNA ligase</fullName>
        <ecNumber evidence="3">6.1.1.14</ecNumber>
    </recommendedName>
</protein>
<keyword evidence="5 13" id="KW-0436">Ligase</keyword>
<dbReference type="GO" id="GO:0004820">
    <property type="term" value="F:glycine-tRNA ligase activity"/>
    <property type="evidence" value="ECO:0007669"/>
    <property type="project" value="UniProtKB-EC"/>
</dbReference>
<dbReference type="SUPFAM" id="SSF109604">
    <property type="entry name" value="HD-domain/PDEase-like"/>
    <property type="match status" value="1"/>
</dbReference>
<evidence type="ECO:0000256" key="7">
    <source>
        <dbReference type="ARBA" id="ARBA00022840"/>
    </source>
</evidence>
<evidence type="ECO:0000256" key="1">
    <source>
        <dbReference type="ARBA" id="ARBA00004496"/>
    </source>
</evidence>
<dbReference type="Pfam" id="PF02092">
    <property type="entry name" value="tRNA_synt_2f"/>
    <property type="match status" value="1"/>
</dbReference>
<organism evidence="13">
    <name type="scientific">hydrothermal vent metagenome</name>
    <dbReference type="NCBI Taxonomy" id="652676"/>
    <lineage>
        <taxon>unclassified sequences</taxon>
        <taxon>metagenomes</taxon>
        <taxon>ecological metagenomes</taxon>
    </lineage>
</organism>
<name>A0A3B0U718_9ZZZZ</name>
<dbReference type="EMBL" id="UOEQ01000265">
    <property type="protein sequence ID" value="VAW20279.1"/>
    <property type="molecule type" value="Genomic_DNA"/>
</dbReference>
<evidence type="ECO:0000313" key="13">
    <source>
        <dbReference type="EMBL" id="VAW20279.1"/>
    </source>
</evidence>
<keyword evidence="7" id="KW-0067">ATP-binding</keyword>
<dbReference type="AlphaFoldDB" id="A0A3B0U718"/>
<accession>A0A3B0U718</accession>
<evidence type="ECO:0000256" key="4">
    <source>
        <dbReference type="ARBA" id="ARBA00022490"/>
    </source>
</evidence>
<evidence type="ECO:0000256" key="5">
    <source>
        <dbReference type="ARBA" id="ARBA00022598"/>
    </source>
</evidence>
<reference evidence="13" key="1">
    <citation type="submission" date="2018-06" db="EMBL/GenBank/DDBJ databases">
        <authorList>
            <person name="Zhirakovskaya E."/>
        </authorList>
    </citation>
    <scope>NUCLEOTIDE SEQUENCE</scope>
</reference>
<dbReference type="GO" id="GO:0006426">
    <property type="term" value="P:glycyl-tRNA aminoacylation"/>
    <property type="evidence" value="ECO:0007669"/>
    <property type="project" value="InterPro"/>
</dbReference>
<feature type="domain" description="DALR anticodon binding" evidence="12">
    <location>
        <begin position="564"/>
        <end position="665"/>
    </location>
</feature>
<feature type="region of interest" description="Disordered" evidence="11">
    <location>
        <begin position="57"/>
        <end position="79"/>
    </location>
</feature>
<dbReference type="NCBIfam" id="TIGR00211">
    <property type="entry name" value="glyS"/>
    <property type="match status" value="1"/>
</dbReference>
<evidence type="ECO:0000256" key="2">
    <source>
        <dbReference type="ARBA" id="ARBA00008226"/>
    </source>
</evidence>
<keyword evidence="6" id="KW-0547">Nucleotide-binding</keyword>
<gene>
    <name evidence="13" type="ORF">MNBD_ALPHA11-1020</name>
</gene>
<evidence type="ECO:0000256" key="10">
    <source>
        <dbReference type="ARBA" id="ARBA00047937"/>
    </source>
</evidence>
<dbReference type="PANTHER" id="PTHR30075:SF2">
    <property type="entry name" value="GLYCINE--TRNA LIGASE, CHLOROPLASTIC_MITOCHONDRIAL 2"/>
    <property type="match status" value="1"/>
</dbReference>
<evidence type="ECO:0000256" key="6">
    <source>
        <dbReference type="ARBA" id="ARBA00022741"/>
    </source>
</evidence>
<dbReference type="InterPro" id="IPR015944">
    <property type="entry name" value="Gly-tRNA-synth_bsu"/>
</dbReference>
<dbReference type="GO" id="GO:0004814">
    <property type="term" value="F:arginine-tRNA ligase activity"/>
    <property type="evidence" value="ECO:0007669"/>
    <property type="project" value="InterPro"/>
</dbReference>
<dbReference type="GO" id="GO:0005829">
    <property type="term" value="C:cytosol"/>
    <property type="evidence" value="ECO:0007669"/>
    <property type="project" value="TreeGrafter"/>
</dbReference>
<dbReference type="PROSITE" id="PS50861">
    <property type="entry name" value="AA_TRNA_LIGASE_II_GLYAB"/>
    <property type="match status" value="1"/>
</dbReference>
<evidence type="ECO:0000256" key="11">
    <source>
        <dbReference type="SAM" id="MobiDB-lite"/>
    </source>
</evidence>
<dbReference type="EC" id="6.1.1.14" evidence="3"/>
<proteinExistence type="inferred from homology"/>
<sequence>MPELLFEIFCEEIPARLQRAAAQNLKKAVTGALIESGLTYGSAAAFVTPRRLVVSVGDIPSSSPDKKEERKGPKTSAPEQAIAGFLRGAGLSSIDEAQIKTDPKKGDFYVAVTEKKGELASKILARILPEIIRGFSWGKPMKWGAEKTNWVRPIRSILASFGTANEDPELIEFEIGDIKSSQISFGHRFLAPAPFVAKRFDDYAQGLEAAKVVLDQDRRIEIIKTDAQNLAFAQGLELVTDPGLLEEVSGLVEWPVVMMGNFAEEFLQLPQETIIGTIKNHQKCFCLRDSSTGKLASKFIMVANIKASDGGKVITGGNERVIGARLSDAMFFYQNDLATPLVDLVEKLDKVVFHKKLGTQRQRVERLVTMAQDIAMKIGADANDTKRAALLAKSDLLTQMVNEFPELQGLMGSYYALAQGEKPEIADAIKNHYKPVGPSDIVPDHPVSIALAMADKLDILSSFWAINEKPTGSRDPFALRRAALGVIRLLLENNISFKLQVEPDLLKFFHDRLKVSLRDQGADHGLVDAVIDENSSDLLEISNRVNALSALLKTDEGQSLLSGYRRGTNILGAEEKKSQASFSGEVEKILLSKEEEIELAEAIETTNEKTASLINKNQYGEAVLALASLRAPIDAFFEHVMVNDEDRNIRKNRLNLLAKLRNTMHLVADFSKISG</sequence>
<dbReference type="PANTHER" id="PTHR30075">
    <property type="entry name" value="GLYCYL-TRNA SYNTHETASE"/>
    <property type="match status" value="1"/>
</dbReference>
<comment type="catalytic activity">
    <reaction evidence="10">
        <text>tRNA(Gly) + glycine + ATP = glycyl-tRNA(Gly) + AMP + diphosphate</text>
        <dbReference type="Rhea" id="RHEA:16013"/>
        <dbReference type="Rhea" id="RHEA-COMP:9664"/>
        <dbReference type="Rhea" id="RHEA-COMP:9683"/>
        <dbReference type="ChEBI" id="CHEBI:30616"/>
        <dbReference type="ChEBI" id="CHEBI:33019"/>
        <dbReference type="ChEBI" id="CHEBI:57305"/>
        <dbReference type="ChEBI" id="CHEBI:78442"/>
        <dbReference type="ChEBI" id="CHEBI:78522"/>
        <dbReference type="ChEBI" id="CHEBI:456215"/>
        <dbReference type="EC" id="6.1.1.14"/>
    </reaction>
</comment>
<dbReference type="HAMAP" id="MF_00255">
    <property type="entry name" value="Gly_tRNA_synth_beta"/>
    <property type="match status" value="1"/>
</dbReference>
<keyword evidence="9 13" id="KW-0030">Aminoacyl-tRNA synthetase</keyword>
<dbReference type="InterPro" id="IPR008909">
    <property type="entry name" value="DALR_anticod-bd"/>
</dbReference>
<dbReference type="GO" id="GO:0006420">
    <property type="term" value="P:arginyl-tRNA aminoacylation"/>
    <property type="evidence" value="ECO:0007669"/>
    <property type="project" value="InterPro"/>
</dbReference>